<reference evidence="1 2" key="1">
    <citation type="journal article" date="2012" name="Genome Biol.">
        <title>Genome and low-iron response of an oceanic diatom adapted to chronic iron limitation.</title>
        <authorList>
            <person name="Lommer M."/>
            <person name="Specht M."/>
            <person name="Roy A.S."/>
            <person name="Kraemer L."/>
            <person name="Andreson R."/>
            <person name="Gutowska M.A."/>
            <person name="Wolf J."/>
            <person name="Bergner S.V."/>
            <person name="Schilhabel M.B."/>
            <person name="Klostermeier U.C."/>
            <person name="Beiko R.G."/>
            <person name="Rosenstiel P."/>
            <person name="Hippler M."/>
            <person name="Laroche J."/>
        </authorList>
    </citation>
    <scope>NUCLEOTIDE SEQUENCE [LARGE SCALE GENOMIC DNA]</scope>
    <source>
        <strain evidence="1 2">CCMP1005</strain>
    </source>
</reference>
<comment type="caution">
    <text evidence="1">The sequence shown here is derived from an EMBL/GenBank/DDBJ whole genome shotgun (WGS) entry which is preliminary data.</text>
</comment>
<evidence type="ECO:0000313" key="1">
    <source>
        <dbReference type="EMBL" id="EJK67182.1"/>
    </source>
</evidence>
<evidence type="ECO:0000313" key="2">
    <source>
        <dbReference type="Proteomes" id="UP000266841"/>
    </source>
</evidence>
<proteinExistence type="predicted"/>
<dbReference type="AlphaFoldDB" id="K0T9K4"/>
<sequence>MPPATPPGEEIRLTFSGIDEDQIAREFATEPVPAPGAAGAGAGAPGVKMSFDYWDALVESTG</sequence>
<dbReference type="EMBL" id="AGNL01013559">
    <property type="protein sequence ID" value="EJK67182.1"/>
    <property type="molecule type" value="Genomic_DNA"/>
</dbReference>
<dbReference type="Proteomes" id="UP000266841">
    <property type="component" value="Unassembled WGS sequence"/>
</dbReference>
<feature type="non-terminal residue" evidence="1">
    <location>
        <position position="62"/>
    </location>
</feature>
<accession>K0T9K4</accession>
<keyword evidence="2" id="KW-1185">Reference proteome</keyword>
<name>K0T9K4_THAOC</name>
<protein>
    <submittedName>
        <fullName evidence="1">Uncharacterized protein</fullName>
    </submittedName>
</protein>
<organism evidence="1 2">
    <name type="scientific">Thalassiosira oceanica</name>
    <name type="common">Marine diatom</name>
    <dbReference type="NCBI Taxonomy" id="159749"/>
    <lineage>
        <taxon>Eukaryota</taxon>
        <taxon>Sar</taxon>
        <taxon>Stramenopiles</taxon>
        <taxon>Ochrophyta</taxon>
        <taxon>Bacillariophyta</taxon>
        <taxon>Coscinodiscophyceae</taxon>
        <taxon>Thalassiosirophycidae</taxon>
        <taxon>Thalassiosirales</taxon>
        <taxon>Thalassiosiraceae</taxon>
        <taxon>Thalassiosira</taxon>
    </lineage>
</organism>
<gene>
    <name evidence="1" type="ORF">THAOC_11819</name>
</gene>